<dbReference type="GO" id="GO:0008061">
    <property type="term" value="F:chitin binding"/>
    <property type="evidence" value="ECO:0007669"/>
    <property type="project" value="InterPro"/>
</dbReference>
<dbReference type="STRING" id="268505.A0A2A9PJ59"/>
<dbReference type="PANTHER" id="PTHR11177">
    <property type="entry name" value="CHITINASE"/>
    <property type="match status" value="1"/>
</dbReference>
<dbReference type="OrthoDB" id="76388at2759"/>
<dbReference type="GO" id="GO:0006032">
    <property type="term" value="P:chitin catabolic process"/>
    <property type="evidence" value="ECO:0007669"/>
    <property type="project" value="UniProtKB-KW"/>
</dbReference>
<protein>
    <recommendedName>
        <fullName evidence="4">chitinase</fullName>
        <ecNumber evidence="4">3.2.1.14</ecNumber>
    </recommendedName>
</protein>
<comment type="caution">
    <text evidence="13">The sequence shown here is derived from an EMBL/GenBank/DDBJ whole genome shotgun (WGS) entry which is preliminary data.</text>
</comment>
<keyword evidence="10" id="KW-0624">Polysaccharide degradation</keyword>
<dbReference type="Proteomes" id="UP000037136">
    <property type="component" value="Unassembled WGS sequence"/>
</dbReference>
<evidence type="ECO:0000256" key="10">
    <source>
        <dbReference type="ARBA" id="ARBA00023326"/>
    </source>
</evidence>
<evidence type="ECO:0000256" key="2">
    <source>
        <dbReference type="ARBA" id="ARBA00004613"/>
    </source>
</evidence>
<sequence length="373" mass="41181">MGLCECRKGREWQNKTSADERRSLRSVSSDPYADVQKIFNHSSNTVPGKNACGCVEQMYVHKMKNRKLKTILSIGGYTASQNGQFAVAMTDEGRATMASSAVALMSDWGMDGIDIDWEYPKDEAEAVALVKLLKALRESLTKLQTSQNQTYNYLLTVATSAGPDKYNLMKFSDMDRYLDGWNLMAYDYAGSWDKTTGHQANLYTDTNNLESTKFSTDQAVKDYTSHGIAPNKIKLGLPLYGRSFTHTSGLGQPYSGTGTPPEQGGTMLYRNLPLPGASVELNKSIGSAWSFDKGKGTLVSHDTVNSTQIKAQYIRDKTLGGAFFWEASGDKDGSQSLVDTMARHLSMLETTDNQLDYPASRYENIRNAMGTRA</sequence>
<proteinExistence type="inferred from homology"/>
<dbReference type="PROSITE" id="PS51910">
    <property type="entry name" value="GH18_2"/>
    <property type="match status" value="1"/>
</dbReference>
<keyword evidence="9 11" id="KW-0326">Glycosidase</keyword>
<dbReference type="InterPro" id="IPR017853">
    <property type="entry name" value="GH"/>
</dbReference>
<keyword evidence="8" id="KW-0119">Carbohydrate metabolism</keyword>
<comment type="subcellular location">
    <subcellularLocation>
        <location evidence="2">Secreted</location>
    </subcellularLocation>
</comment>
<dbReference type="SMART" id="SM00636">
    <property type="entry name" value="Glyco_18"/>
    <property type="match status" value="1"/>
</dbReference>
<name>A0A2A9PJ59_OPHUN</name>
<comment type="similarity">
    <text evidence="3">Belongs to the glycosyl hydrolase 18 family. Chitinase class V subfamily.</text>
</comment>
<dbReference type="InterPro" id="IPR011583">
    <property type="entry name" value="Chitinase_II/V-like_cat"/>
</dbReference>
<feature type="domain" description="GH18" evidence="12">
    <location>
        <begin position="1"/>
        <end position="348"/>
    </location>
</feature>
<dbReference type="PROSITE" id="PS01095">
    <property type="entry name" value="GH18_1"/>
    <property type="match status" value="1"/>
</dbReference>
<evidence type="ECO:0000256" key="8">
    <source>
        <dbReference type="ARBA" id="ARBA00023277"/>
    </source>
</evidence>
<evidence type="ECO:0000256" key="5">
    <source>
        <dbReference type="ARBA" id="ARBA00022525"/>
    </source>
</evidence>
<evidence type="ECO:0000256" key="1">
    <source>
        <dbReference type="ARBA" id="ARBA00000822"/>
    </source>
</evidence>
<evidence type="ECO:0000256" key="6">
    <source>
        <dbReference type="ARBA" id="ARBA00022801"/>
    </source>
</evidence>
<evidence type="ECO:0000256" key="3">
    <source>
        <dbReference type="ARBA" id="ARBA00008682"/>
    </source>
</evidence>
<dbReference type="EMBL" id="LAZP02000092">
    <property type="protein sequence ID" value="PFH61071.1"/>
    <property type="molecule type" value="Genomic_DNA"/>
</dbReference>
<keyword evidence="14" id="KW-1185">Reference proteome</keyword>
<dbReference type="InterPro" id="IPR001223">
    <property type="entry name" value="Glyco_hydro18_cat"/>
</dbReference>
<evidence type="ECO:0000313" key="13">
    <source>
        <dbReference type="EMBL" id="PFH61071.1"/>
    </source>
</evidence>
<dbReference type="AlphaFoldDB" id="A0A2A9PJ59"/>
<reference evidence="13 14" key="2">
    <citation type="journal article" date="2017" name="Sci. Rep.">
        <title>Ant-infecting Ophiocordyceps genomes reveal a high diversity of potential behavioral manipulation genes and a possible major role for enterotoxins.</title>
        <authorList>
            <person name="de Bekker C."/>
            <person name="Ohm R.A."/>
            <person name="Evans H.C."/>
            <person name="Brachmann A."/>
            <person name="Hughes D.P."/>
        </authorList>
    </citation>
    <scope>NUCLEOTIDE SEQUENCE [LARGE SCALE GENOMIC DNA]</scope>
    <source>
        <strain evidence="13 14">SC16a</strain>
    </source>
</reference>
<dbReference type="Gene3D" id="3.20.20.80">
    <property type="entry name" value="Glycosidases"/>
    <property type="match status" value="1"/>
</dbReference>
<keyword evidence="6 11" id="KW-0378">Hydrolase</keyword>
<gene>
    <name evidence="13" type="ORF">XA68_18332</name>
</gene>
<dbReference type="Gene3D" id="3.10.50.10">
    <property type="match status" value="1"/>
</dbReference>
<evidence type="ECO:0000256" key="4">
    <source>
        <dbReference type="ARBA" id="ARBA00012729"/>
    </source>
</evidence>
<dbReference type="InterPro" id="IPR029070">
    <property type="entry name" value="Chitinase_insertion_sf"/>
</dbReference>
<dbReference type="GO" id="GO:0008843">
    <property type="term" value="F:endochitinase activity"/>
    <property type="evidence" value="ECO:0007669"/>
    <property type="project" value="UniProtKB-EC"/>
</dbReference>
<evidence type="ECO:0000256" key="9">
    <source>
        <dbReference type="ARBA" id="ARBA00023295"/>
    </source>
</evidence>
<evidence type="ECO:0000256" key="11">
    <source>
        <dbReference type="RuleBase" id="RU000489"/>
    </source>
</evidence>
<keyword evidence="7" id="KW-0146">Chitin degradation</keyword>
<dbReference type="GO" id="GO:0000272">
    <property type="term" value="P:polysaccharide catabolic process"/>
    <property type="evidence" value="ECO:0007669"/>
    <property type="project" value="UniProtKB-KW"/>
</dbReference>
<reference evidence="13 14" key="1">
    <citation type="journal article" date="2015" name="BMC Genomics">
        <title>Gene expression during zombie ant biting behavior reflects the complexity underlying fungal parasitic behavioral manipulation.</title>
        <authorList>
            <person name="de Bekker C."/>
            <person name="Ohm R.A."/>
            <person name="Loreto R.G."/>
            <person name="Sebastian A."/>
            <person name="Albert I."/>
            <person name="Merrow M."/>
            <person name="Brachmann A."/>
            <person name="Hughes D.P."/>
        </authorList>
    </citation>
    <scope>NUCLEOTIDE SEQUENCE [LARGE SCALE GENOMIC DNA]</scope>
    <source>
        <strain evidence="13 14">SC16a</strain>
    </source>
</reference>
<dbReference type="Pfam" id="PF00704">
    <property type="entry name" value="Glyco_hydro_18"/>
    <property type="match status" value="1"/>
</dbReference>
<evidence type="ECO:0000256" key="7">
    <source>
        <dbReference type="ARBA" id="ARBA00023024"/>
    </source>
</evidence>
<dbReference type="GO" id="GO:0005576">
    <property type="term" value="C:extracellular region"/>
    <property type="evidence" value="ECO:0007669"/>
    <property type="project" value="UniProtKB-SubCell"/>
</dbReference>
<dbReference type="EC" id="3.2.1.14" evidence="4"/>
<evidence type="ECO:0000259" key="12">
    <source>
        <dbReference type="PROSITE" id="PS51910"/>
    </source>
</evidence>
<dbReference type="SUPFAM" id="SSF54556">
    <property type="entry name" value="Chitinase insertion domain"/>
    <property type="match status" value="1"/>
</dbReference>
<accession>A0A2A9PJ59</accession>
<comment type="catalytic activity">
    <reaction evidence="1">
        <text>Random endo-hydrolysis of N-acetyl-beta-D-glucosaminide (1-&gt;4)-beta-linkages in chitin and chitodextrins.</text>
        <dbReference type="EC" id="3.2.1.14"/>
    </reaction>
</comment>
<dbReference type="SUPFAM" id="SSF51445">
    <property type="entry name" value="(Trans)glycosidases"/>
    <property type="match status" value="1"/>
</dbReference>
<organism evidence="13 14">
    <name type="scientific">Ophiocordyceps unilateralis</name>
    <name type="common">Zombie-ant fungus</name>
    <name type="synonym">Torrubia unilateralis</name>
    <dbReference type="NCBI Taxonomy" id="268505"/>
    <lineage>
        <taxon>Eukaryota</taxon>
        <taxon>Fungi</taxon>
        <taxon>Dikarya</taxon>
        <taxon>Ascomycota</taxon>
        <taxon>Pezizomycotina</taxon>
        <taxon>Sordariomycetes</taxon>
        <taxon>Hypocreomycetidae</taxon>
        <taxon>Hypocreales</taxon>
        <taxon>Ophiocordycipitaceae</taxon>
        <taxon>Ophiocordyceps</taxon>
    </lineage>
</organism>
<dbReference type="PANTHER" id="PTHR11177:SF317">
    <property type="entry name" value="CHITINASE 12-RELATED"/>
    <property type="match status" value="1"/>
</dbReference>
<keyword evidence="5" id="KW-0964">Secreted</keyword>
<dbReference type="InterPro" id="IPR050314">
    <property type="entry name" value="Glycosyl_Hydrlase_18"/>
</dbReference>
<evidence type="ECO:0000313" key="14">
    <source>
        <dbReference type="Proteomes" id="UP000037136"/>
    </source>
</evidence>
<dbReference type="InterPro" id="IPR001579">
    <property type="entry name" value="Glyco_hydro_18_chit_AS"/>
</dbReference>